<evidence type="ECO:0000313" key="2">
    <source>
        <dbReference type="Proteomes" id="UP000015104"/>
    </source>
</evidence>
<dbReference type="EMBL" id="CAEY01000622">
    <property type="status" value="NOT_ANNOTATED_CDS"/>
    <property type="molecule type" value="Genomic_DNA"/>
</dbReference>
<reference evidence="1" key="2">
    <citation type="submission" date="2015-06" db="UniProtKB">
        <authorList>
            <consortium name="EnsemblMetazoa"/>
        </authorList>
    </citation>
    <scope>IDENTIFICATION</scope>
</reference>
<reference evidence="2" key="1">
    <citation type="submission" date="2011-08" db="EMBL/GenBank/DDBJ databases">
        <authorList>
            <person name="Rombauts S."/>
        </authorList>
    </citation>
    <scope>NUCLEOTIDE SEQUENCE</scope>
    <source>
        <strain evidence="2">London</strain>
    </source>
</reference>
<protein>
    <recommendedName>
        <fullName evidence="3">Protein kinase domain-containing protein</fullName>
    </recommendedName>
</protein>
<dbReference type="EnsemblMetazoa" id="tetur242g00020.1">
    <property type="protein sequence ID" value="tetur242g00020.1"/>
    <property type="gene ID" value="tetur242g00020"/>
</dbReference>
<organism evidence="1 2">
    <name type="scientific">Tetranychus urticae</name>
    <name type="common">Two-spotted spider mite</name>
    <dbReference type="NCBI Taxonomy" id="32264"/>
    <lineage>
        <taxon>Eukaryota</taxon>
        <taxon>Metazoa</taxon>
        <taxon>Ecdysozoa</taxon>
        <taxon>Arthropoda</taxon>
        <taxon>Chelicerata</taxon>
        <taxon>Arachnida</taxon>
        <taxon>Acari</taxon>
        <taxon>Acariformes</taxon>
        <taxon>Trombidiformes</taxon>
        <taxon>Prostigmata</taxon>
        <taxon>Eleutherengona</taxon>
        <taxon>Raphignathae</taxon>
        <taxon>Tetranychoidea</taxon>
        <taxon>Tetranychidae</taxon>
        <taxon>Tetranychus</taxon>
    </lineage>
</organism>
<evidence type="ECO:0008006" key="3">
    <source>
        <dbReference type="Google" id="ProtNLM"/>
    </source>
</evidence>
<name>T1KW04_TETUR</name>
<evidence type="ECO:0000313" key="1">
    <source>
        <dbReference type="EnsemblMetazoa" id="tetur242g00020.1"/>
    </source>
</evidence>
<dbReference type="AlphaFoldDB" id="T1KW04"/>
<dbReference type="Proteomes" id="UP000015104">
    <property type="component" value="Unassembled WGS sequence"/>
</dbReference>
<keyword evidence="2" id="KW-1185">Reference proteome</keyword>
<proteinExistence type="predicted"/>
<sequence length="164" mass="19096">MEKFTVLKLRKEKNIRIETSECRVADVTEFKSHSSSAPVGITRFILILTAGTFSQVLLTKSRERPGLFFVVKCIEKGVYTEKDANLKLEKLLYYNQDPGSKIWMRIKFLILLKTDLICVNLNKTETCKQAIAHPWQVSQLFVYNYVYIDSKLTIQSRFDQAHRK</sequence>
<dbReference type="HOGENOM" id="CLU_1621149_0_0_1"/>
<accession>T1KW04</accession>